<comment type="caution">
    <text evidence="11">The sequence shown here is derived from an EMBL/GenBank/DDBJ whole genome shotgun (WGS) entry which is preliminary data.</text>
</comment>
<evidence type="ECO:0000259" key="10">
    <source>
        <dbReference type="Pfam" id="PF02397"/>
    </source>
</evidence>
<feature type="transmembrane region" description="Helical" evidence="9">
    <location>
        <begin position="45"/>
        <end position="68"/>
    </location>
</feature>
<dbReference type="Pfam" id="PF02397">
    <property type="entry name" value="Bac_transf"/>
    <property type="match status" value="1"/>
</dbReference>
<protein>
    <submittedName>
        <fullName evidence="11">Sugar transferase</fullName>
    </submittedName>
</protein>
<evidence type="ECO:0000313" key="12">
    <source>
        <dbReference type="Proteomes" id="UP000278823"/>
    </source>
</evidence>
<keyword evidence="8" id="KW-0270">Exopolysaccharide synthesis</keyword>
<evidence type="ECO:0000256" key="2">
    <source>
        <dbReference type="ARBA" id="ARBA00006464"/>
    </source>
</evidence>
<evidence type="ECO:0000256" key="1">
    <source>
        <dbReference type="ARBA" id="ARBA00004236"/>
    </source>
</evidence>
<evidence type="ECO:0000256" key="9">
    <source>
        <dbReference type="SAM" id="Phobius"/>
    </source>
</evidence>
<dbReference type="AlphaFoldDB" id="A0A432PFI4"/>
<keyword evidence="6 9" id="KW-1133">Transmembrane helix</keyword>
<evidence type="ECO:0000313" key="11">
    <source>
        <dbReference type="EMBL" id="RUM22975.1"/>
    </source>
</evidence>
<dbReference type="RefSeq" id="WP_126923579.1">
    <property type="nucleotide sequence ID" value="NZ_ML133694.1"/>
</dbReference>
<evidence type="ECO:0000256" key="4">
    <source>
        <dbReference type="ARBA" id="ARBA00022679"/>
    </source>
</evidence>
<keyword evidence="5 9" id="KW-0812">Transmembrane</keyword>
<gene>
    <name evidence="11" type="ORF">EFQ99_23350</name>
</gene>
<evidence type="ECO:0000256" key="6">
    <source>
        <dbReference type="ARBA" id="ARBA00022989"/>
    </source>
</evidence>
<accession>A0A432PFI4</accession>
<comment type="similarity">
    <text evidence="2">Belongs to the bacterial sugar transferase family.</text>
</comment>
<dbReference type="InterPro" id="IPR003362">
    <property type="entry name" value="Bact_transf"/>
</dbReference>
<evidence type="ECO:0000256" key="8">
    <source>
        <dbReference type="ARBA" id="ARBA00023169"/>
    </source>
</evidence>
<dbReference type="GO" id="GO:0016780">
    <property type="term" value="F:phosphotransferase activity, for other substituted phosphate groups"/>
    <property type="evidence" value="ECO:0007669"/>
    <property type="project" value="TreeGrafter"/>
</dbReference>
<dbReference type="GO" id="GO:0005886">
    <property type="term" value="C:plasma membrane"/>
    <property type="evidence" value="ECO:0007669"/>
    <property type="project" value="UniProtKB-SubCell"/>
</dbReference>
<keyword evidence="7 9" id="KW-0472">Membrane</keyword>
<keyword evidence="4 11" id="KW-0808">Transferase</keyword>
<reference evidence="12" key="1">
    <citation type="submission" date="2018-11" db="EMBL/GenBank/DDBJ databases">
        <title>Rhizobium chutanense sp. nov., isolated from root nodules of Phaseolus vulgaris in China.</title>
        <authorList>
            <person name="Huo Y."/>
        </authorList>
    </citation>
    <scope>NUCLEOTIDE SEQUENCE [LARGE SCALE GENOMIC DNA]</scope>
    <source>
        <strain evidence="12">CCBAU 65647</strain>
    </source>
</reference>
<evidence type="ECO:0000256" key="7">
    <source>
        <dbReference type="ARBA" id="ARBA00023136"/>
    </source>
</evidence>
<sequence>MAGENQSMNVSKPWQDLAKARQERRPFNSSQSHAISRMLKRALDIIVAAGLLCLLSPFLLTVAAIITLCDRGPLFNFHIRVGYKGKEFGCLRFRTVNADATPNPHVTVIGDILGRSGLDKLPQLINVLLGQMSLVGPRAITKEELPRYGEHAHAYMTVRPGLTGHWRTGGRNDASYQNRLALDAEYLSNWTLAWDFQIMAKTLSALLSRQALLPRLDS</sequence>
<dbReference type="GO" id="GO:0000271">
    <property type="term" value="P:polysaccharide biosynthetic process"/>
    <property type="evidence" value="ECO:0007669"/>
    <property type="project" value="UniProtKB-KW"/>
</dbReference>
<dbReference type="Proteomes" id="UP000278823">
    <property type="component" value="Unassembled WGS sequence"/>
</dbReference>
<dbReference type="OrthoDB" id="9808602at2"/>
<evidence type="ECO:0000256" key="3">
    <source>
        <dbReference type="ARBA" id="ARBA00022475"/>
    </source>
</evidence>
<keyword evidence="12" id="KW-1185">Reference proteome</keyword>
<dbReference type="PANTHER" id="PTHR30576">
    <property type="entry name" value="COLANIC BIOSYNTHESIS UDP-GLUCOSE LIPID CARRIER TRANSFERASE"/>
    <property type="match status" value="1"/>
</dbReference>
<dbReference type="EMBL" id="RJTH01000009">
    <property type="protein sequence ID" value="RUM22975.1"/>
    <property type="molecule type" value="Genomic_DNA"/>
</dbReference>
<evidence type="ECO:0000256" key="5">
    <source>
        <dbReference type="ARBA" id="ARBA00022692"/>
    </source>
</evidence>
<feature type="domain" description="Bacterial sugar transferase" evidence="10">
    <location>
        <begin position="40"/>
        <end position="207"/>
    </location>
</feature>
<keyword evidence="3" id="KW-1003">Cell membrane</keyword>
<name>A0A432PFI4_9HYPH</name>
<comment type="subcellular location">
    <subcellularLocation>
        <location evidence="1">Cell membrane</location>
    </subcellularLocation>
</comment>
<dbReference type="PANTHER" id="PTHR30576:SF4">
    <property type="entry name" value="UNDECAPRENYL-PHOSPHATE GALACTOSE PHOSPHOTRANSFERASE"/>
    <property type="match status" value="1"/>
</dbReference>
<proteinExistence type="inferred from homology"/>
<organism evidence="11 12">
    <name type="scientific">Rhizobium vallis</name>
    <dbReference type="NCBI Taxonomy" id="634290"/>
    <lineage>
        <taxon>Bacteria</taxon>
        <taxon>Pseudomonadati</taxon>
        <taxon>Pseudomonadota</taxon>
        <taxon>Alphaproteobacteria</taxon>
        <taxon>Hyphomicrobiales</taxon>
        <taxon>Rhizobiaceae</taxon>
        <taxon>Rhizobium/Agrobacterium group</taxon>
        <taxon>Rhizobium</taxon>
    </lineage>
</organism>